<feature type="region of interest" description="Disordered" evidence="1">
    <location>
        <begin position="179"/>
        <end position="206"/>
    </location>
</feature>
<keyword evidence="2" id="KW-0732">Signal</keyword>
<name>A0A538TGX9_UNCEI</name>
<proteinExistence type="predicted"/>
<evidence type="ECO:0000313" key="4">
    <source>
        <dbReference type="Proteomes" id="UP000317691"/>
    </source>
</evidence>
<dbReference type="EMBL" id="VBOZ01000035">
    <property type="protein sequence ID" value="TMQ62874.1"/>
    <property type="molecule type" value="Genomic_DNA"/>
</dbReference>
<evidence type="ECO:0000313" key="3">
    <source>
        <dbReference type="EMBL" id="TMQ62874.1"/>
    </source>
</evidence>
<feature type="signal peptide" evidence="2">
    <location>
        <begin position="1"/>
        <end position="18"/>
    </location>
</feature>
<evidence type="ECO:0000256" key="2">
    <source>
        <dbReference type="SAM" id="SignalP"/>
    </source>
</evidence>
<accession>A0A538TGX9</accession>
<organism evidence="3 4">
    <name type="scientific">Eiseniibacteriota bacterium</name>
    <dbReference type="NCBI Taxonomy" id="2212470"/>
    <lineage>
        <taxon>Bacteria</taxon>
        <taxon>Candidatus Eiseniibacteriota</taxon>
    </lineage>
</organism>
<evidence type="ECO:0000256" key="1">
    <source>
        <dbReference type="SAM" id="MobiDB-lite"/>
    </source>
</evidence>
<gene>
    <name evidence="3" type="ORF">E6K79_11505</name>
</gene>
<comment type="caution">
    <text evidence="3">The sequence shown here is derived from an EMBL/GenBank/DDBJ whole genome shotgun (WGS) entry which is preliminary data.</text>
</comment>
<dbReference type="AlphaFoldDB" id="A0A538TGX9"/>
<dbReference type="Proteomes" id="UP000317691">
    <property type="component" value="Unassembled WGS sequence"/>
</dbReference>
<feature type="chain" id="PRO_5021976575" evidence="2">
    <location>
        <begin position="19"/>
        <end position="206"/>
    </location>
</feature>
<sequence length="206" mass="22704">MLRLLLCLILVSFLPACSKSPVEPLTPTETPVVLDETATEREIRLALATPEGKAIDQWLTAQGFERCPADQAIARTDGTDKALDVPYWNAILKEKGVLTQTRSAVTVVTGAVKIRPDPDFGMDGSIYVWDPALNGVREVLRPADFAPAPWRPGGLSPQKRFRIAFREWEDVTSVVWARQRSRASLPPPHTEAASRLVLEAQPSRAP</sequence>
<protein>
    <submittedName>
        <fullName evidence="3">Uncharacterized protein</fullName>
    </submittedName>
</protein>
<reference evidence="3 4" key="1">
    <citation type="journal article" date="2019" name="Nat. Microbiol.">
        <title>Mediterranean grassland soil C-N compound turnover is dependent on rainfall and depth, and is mediated by genomically divergent microorganisms.</title>
        <authorList>
            <person name="Diamond S."/>
            <person name="Andeer P.F."/>
            <person name="Li Z."/>
            <person name="Crits-Christoph A."/>
            <person name="Burstein D."/>
            <person name="Anantharaman K."/>
            <person name="Lane K.R."/>
            <person name="Thomas B.C."/>
            <person name="Pan C."/>
            <person name="Northen T.R."/>
            <person name="Banfield J.F."/>
        </authorList>
    </citation>
    <scope>NUCLEOTIDE SEQUENCE [LARGE SCALE GENOMIC DNA]</scope>
    <source>
        <strain evidence="3">WS_9</strain>
    </source>
</reference>